<evidence type="ECO:0000313" key="2">
    <source>
        <dbReference type="EMBL" id="AUD07086.1"/>
    </source>
</evidence>
<feature type="transmembrane region" description="Helical" evidence="1">
    <location>
        <begin position="120"/>
        <end position="139"/>
    </location>
</feature>
<keyword evidence="1" id="KW-0472">Membrane</keyword>
<evidence type="ECO:0000313" key="3">
    <source>
        <dbReference type="Proteomes" id="UP000232883"/>
    </source>
</evidence>
<feature type="transmembrane region" description="Helical" evidence="1">
    <location>
        <begin position="58"/>
        <end position="84"/>
    </location>
</feature>
<evidence type="ECO:0000256" key="1">
    <source>
        <dbReference type="SAM" id="Phobius"/>
    </source>
</evidence>
<protein>
    <recommendedName>
        <fullName evidence="4">DoxX family protein</fullName>
    </recommendedName>
</protein>
<gene>
    <name evidence="2" type="ORF">CWM47_37875</name>
</gene>
<sequence>MMKVSKDQVIDFVILLLRWYLAYYMVSYGWAKMTGGQFQIHDPKILTKPITQIDKFYIAWYLFSLSKSFDIIVGLTQLAGAALIVFNRTALIGALLLLPVLGQIFLIDVAFTTSMFGEALPLRLAGMIASDLLILVYYREPVLLALKTLTTNIRTRYCYQWWVYLLLPLLGLLTDFAIALLTSPLRRLFNQF</sequence>
<dbReference type="AlphaFoldDB" id="A0A2K8ZB19"/>
<dbReference type="OrthoDB" id="5524812at2"/>
<dbReference type="Proteomes" id="UP000232883">
    <property type="component" value="Chromosome"/>
</dbReference>
<keyword evidence="1" id="KW-0812">Transmembrane</keyword>
<dbReference type="KEGG" id="spir:CWM47_37875"/>
<reference evidence="2 3" key="1">
    <citation type="submission" date="2017-11" db="EMBL/GenBank/DDBJ databases">
        <title>Taxonomic description and genome sequences of Spirosoma HA7 sp. nov., isolated from pollen microhabitat of Corylus avellana.</title>
        <authorList>
            <person name="Ambika Manirajan B."/>
            <person name="Suarez C."/>
            <person name="Ratering S."/>
            <person name="Geissler-Plaum R."/>
            <person name="Cardinale M."/>
            <person name="Sylvia S."/>
        </authorList>
    </citation>
    <scope>NUCLEOTIDE SEQUENCE [LARGE SCALE GENOMIC DNA]</scope>
    <source>
        <strain evidence="2 3">HA7</strain>
    </source>
</reference>
<name>A0A2K8ZB19_9BACT</name>
<organism evidence="2 3">
    <name type="scientific">Spirosoma pollinicola</name>
    <dbReference type="NCBI Taxonomy" id="2057025"/>
    <lineage>
        <taxon>Bacteria</taxon>
        <taxon>Pseudomonadati</taxon>
        <taxon>Bacteroidota</taxon>
        <taxon>Cytophagia</taxon>
        <taxon>Cytophagales</taxon>
        <taxon>Cytophagaceae</taxon>
        <taxon>Spirosoma</taxon>
    </lineage>
</organism>
<dbReference type="EMBL" id="CP025096">
    <property type="protein sequence ID" value="AUD07086.1"/>
    <property type="molecule type" value="Genomic_DNA"/>
</dbReference>
<accession>A0A2K8ZB19</accession>
<feature type="transmembrane region" description="Helical" evidence="1">
    <location>
        <begin position="12"/>
        <end position="31"/>
    </location>
</feature>
<keyword evidence="1" id="KW-1133">Transmembrane helix</keyword>
<feature type="transmembrane region" description="Helical" evidence="1">
    <location>
        <begin position="90"/>
        <end position="111"/>
    </location>
</feature>
<evidence type="ECO:0008006" key="4">
    <source>
        <dbReference type="Google" id="ProtNLM"/>
    </source>
</evidence>
<keyword evidence="3" id="KW-1185">Reference proteome</keyword>
<feature type="transmembrane region" description="Helical" evidence="1">
    <location>
        <begin position="159"/>
        <end position="181"/>
    </location>
</feature>
<proteinExistence type="predicted"/>
<dbReference type="RefSeq" id="WP_100993654.1">
    <property type="nucleotide sequence ID" value="NZ_CP025096.1"/>
</dbReference>